<dbReference type="InterPro" id="IPR001073">
    <property type="entry name" value="C1q_dom"/>
</dbReference>
<gene>
    <name evidence="7" type="ORF">DPMN_138167</name>
</gene>
<organism evidence="7 8">
    <name type="scientific">Dreissena polymorpha</name>
    <name type="common">Zebra mussel</name>
    <name type="synonym">Mytilus polymorpha</name>
    <dbReference type="NCBI Taxonomy" id="45954"/>
    <lineage>
        <taxon>Eukaryota</taxon>
        <taxon>Metazoa</taxon>
        <taxon>Spiralia</taxon>
        <taxon>Lophotrochozoa</taxon>
        <taxon>Mollusca</taxon>
        <taxon>Bivalvia</taxon>
        <taxon>Autobranchia</taxon>
        <taxon>Heteroconchia</taxon>
        <taxon>Euheterodonta</taxon>
        <taxon>Imparidentia</taxon>
        <taxon>Neoheterodontei</taxon>
        <taxon>Myida</taxon>
        <taxon>Dreissenoidea</taxon>
        <taxon>Dreissenidae</taxon>
        <taxon>Dreissena</taxon>
    </lineage>
</organism>
<comment type="subcellular location">
    <subcellularLocation>
        <location evidence="1">Secreted</location>
    </subcellularLocation>
</comment>
<dbReference type="PANTHER" id="PTHR22923">
    <property type="entry name" value="CEREBELLIN-RELATED"/>
    <property type="match status" value="1"/>
</dbReference>
<keyword evidence="2" id="KW-0964">Secreted</keyword>
<evidence type="ECO:0000259" key="6">
    <source>
        <dbReference type="PROSITE" id="PS50871"/>
    </source>
</evidence>
<protein>
    <recommendedName>
        <fullName evidence="6">C1q domain-containing protein</fullName>
    </recommendedName>
</protein>
<keyword evidence="8" id="KW-1185">Reference proteome</keyword>
<dbReference type="InterPro" id="IPR008983">
    <property type="entry name" value="Tumour_necrosis_fac-like_dom"/>
</dbReference>
<dbReference type="Gene3D" id="2.60.120.40">
    <property type="match status" value="1"/>
</dbReference>
<name>A0A9D4G6T6_DREPO</name>
<reference evidence="7" key="1">
    <citation type="journal article" date="2019" name="bioRxiv">
        <title>The Genome of the Zebra Mussel, Dreissena polymorpha: A Resource for Invasive Species Research.</title>
        <authorList>
            <person name="McCartney M.A."/>
            <person name="Auch B."/>
            <person name="Kono T."/>
            <person name="Mallez S."/>
            <person name="Zhang Y."/>
            <person name="Obille A."/>
            <person name="Becker A."/>
            <person name="Abrahante J.E."/>
            <person name="Garbe J."/>
            <person name="Badalamenti J.P."/>
            <person name="Herman A."/>
            <person name="Mangelson H."/>
            <person name="Liachko I."/>
            <person name="Sullivan S."/>
            <person name="Sone E.D."/>
            <person name="Koren S."/>
            <person name="Silverstein K.A.T."/>
            <person name="Beckman K.B."/>
            <person name="Gohl D.M."/>
        </authorList>
    </citation>
    <scope>NUCLEOTIDE SEQUENCE</scope>
    <source>
        <strain evidence="7">Duluth1</strain>
        <tissue evidence="7">Whole animal</tissue>
    </source>
</reference>
<evidence type="ECO:0000256" key="3">
    <source>
        <dbReference type="ARBA" id="ARBA00022729"/>
    </source>
</evidence>
<comment type="caution">
    <text evidence="7">The sequence shown here is derived from an EMBL/GenBank/DDBJ whole genome shotgun (WGS) entry which is preliminary data.</text>
</comment>
<keyword evidence="3 5" id="KW-0732">Signal</keyword>
<dbReference type="OrthoDB" id="6139560at2759"/>
<dbReference type="PANTHER" id="PTHR22923:SF113">
    <property type="entry name" value="COMPLEMENT C1Q-LIKE PROTEIN 4"/>
    <property type="match status" value="1"/>
</dbReference>
<feature type="chain" id="PRO_5039094370" description="C1q domain-containing protein" evidence="5">
    <location>
        <begin position="23"/>
        <end position="273"/>
    </location>
</feature>
<feature type="signal peptide" evidence="5">
    <location>
        <begin position="1"/>
        <end position="22"/>
    </location>
</feature>
<evidence type="ECO:0000256" key="1">
    <source>
        <dbReference type="ARBA" id="ARBA00004613"/>
    </source>
</evidence>
<dbReference type="EMBL" id="JAIWYP010000006">
    <property type="protein sequence ID" value="KAH3809788.1"/>
    <property type="molecule type" value="Genomic_DNA"/>
</dbReference>
<dbReference type="Proteomes" id="UP000828390">
    <property type="component" value="Unassembled WGS sequence"/>
</dbReference>
<dbReference type="PROSITE" id="PS50871">
    <property type="entry name" value="C1Q"/>
    <property type="match status" value="1"/>
</dbReference>
<dbReference type="Pfam" id="PF00386">
    <property type="entry name" value="C1q"/>
    <property type="match status" value="1"/>
</dbReference>
<feature type="domain" description="C1q" evidence="6">
    <location>
        <begin position="131"/>
        <end position="273"/>
    </location>
</feature>
<dbReference type="SUPFAM" id="SSF49842">
    <property type="entry name" value="TNF-like"/>
    <property type="match status" value="1"/>
</dbReference>
<sequence length="273" mass="30313">MEYSKSIAHIAILFFLFGTLKASEPRCLSRFDYDEKMLLKILRFEDVLEKFDKKITDLIDTLDVNERKRNSKAMEVVDEAKLKINQVIEEIKQNTSFALINDSTYLQTQLREVETLKTKITEELNNQRSTIGLNRKDNAATAFTAYGPVDSPFRFSTVVTNIGGHYNQSTGLFTCTVPGLYYFTFHLVKKRSNSADACGCSLGKNIQSVGIKAFIDPQDNSGGTVGADAGSYGVSNGAYLHLITGDTVQLVDCSTSDKFESWSSFSGVLIKAD</sequence>
<reference evidence="7" key="2">
    <citation type="submission" date="2020-11" db="EMBL/GenBank/DDBJ databases">
        <authorList>
            <person name="McCartney M.A."/>
            <person name="Auch B."/>
            <person name="Kono T."/>
            <person name="Mallez S."/>
            <person name="Becker A."/>
            <person name="Gohl D.M."/>
            <person name="Silverstein K.A.T."/>
            <person name="Koren S."/>
            <person name="Bechman K.B."/>
            <person name="Herman A."/>
            <person name="Abrahante J.E."/>
            <person name="Garbe J."/>
        </authorList>
    </citation>
    <scope>NUCLEOTIDE SEQUENCE</scope>
    <source>
        <strain evidence="7">Duluth1</strain>
        <tissue evidence="7">Whole animal</tissue>
    </source>
</reference>
<evidence type="ECO:0000256" key="2">
    <source>
        <dbReference type="ARBA" id="ARBA00022525"/>
    </source>
</evidence>
<dbReference type="PRINTS" id="PR00007">
    <property type="entry name" value="COMPLEMNTC1Q"/>
</dbReference>
<dbReference type="AlphaFoldDB" id="A0A9D4G6T6"/>
<evidence type="ECO:0000256" key="5">
    <source>
        <dbReference type="SAM" id="SignalP"/>
    </source>
</evidence>
<dbReference type="InterPro" id="IPR050822">
    <property type="entry name" value="Cerebellin_Synaptic_Org"/>
</dbReference>
<keyword evidence="4" id="KW-0175">Coiled coil</keyword>
<accession>A0A9D4G6T6</accession>
<dbReference type="SMART" id="SM00110">
    <property type="entry name" value="C1Q"/>
    <property type="match status" value="1"/>
</dbReference>
<evidence type="ECO:0000313" key="8">
    <source>
        <dbReference type="Proteomes" id="UP000828390"/>
    </source>
</evidence>
<feature type="coiled-coil region" evidence="4">
    <location>
        <begin position="70"/>
        <end position="126"/>
    </location>
</feature>
<evidence type="ECO:0000313" key="7">
    <source>
        <dbReference type="EMBL" id="KAH3809788.1"/>
    </source>
</evidence>
<evidence type="ECO:0000256" key="4">
    <source>
        <dbReference type="SAM" id="Coils"/>
    </source>
</evidence>
<proteinExistence type="predicted"/>
<dbReference type="GO" id="GO:0005576">
    <property type="term" value="C:extracellular region"/>
    <property type="evidence" value="ECO:0007669"/>
    <property type="project" value="UniProtKB-SubCell"/>
</dbReference>